<evidence type="ECO:0000313" key="3">
    <source>
        <dbReference type="Proteomes" id="UP000477739"/>
    </source>
</evidence>
<dbReference type="Pfam" id="PF19842">
    <property type="entry name" value="YqeC"/>
    <property type="match status" value="1"/>
</dbReference>
<feature type="transmembrane region" description="Helical" evidence="1">
    <location>
        <begin position="20"/>
        <end position="42"/>
    </location>
</feature>
<dbReference type="AlphaFoldDB" id="A0A6L6IR03"/>
<accession>A0A6L6IR03</accession>
<evidence type="ECO:0000256" key="1">
    <source>
        <dbReference type="SAM" id="Phobius"/>
    </source>
</evidence>
<keyword evidence="1" id="KW-1133">Transmembrane helix</keyword>
<dbReference type="Proteomes" id="UP000477739">
    <property type="component" value="Unassembled WGS sequence"/>
</dbReference>
<keyword evidence="1" id="KW-0812">Transmembrane</keyword>
<keyword evidence="1" id="KW-0472">Membrane</keyword>
<dbReference type="InterPro" id="IPR036565">
    <property type="entry name" value="Mur-like_cat_sf"/>
</dbReference>
<evidence type="ECO:0000313" key="2">
    <source>
        <dbReference type="EMBL" id="MTH48367.1"/>
    </source>
</evidence>
<name>A0A6L6IR03_9ENTR</name>
<gene>
    <name evidence="2" type="primary">yqeC</name>
    <name evidence="2" type="ORF">GJV78_19360</name>
</gene>
<dbReference type="SUPFAM" id="SSF53623">
    <property type="entry name" value="MurD-like peptide ligases, catalytic domain"/>
    <property type="match status" value="1"/>
</dbReference>
<reference evidence="2 3" key="1">
    <citation type="submission" date="2019-11" db="EMBL/GenBank/DDBJ databases">
        <title>Escherichia alba sp. nov. isolated from the gut of plastic-eating superworms Zophobas atratus.</title>
        <authorList>
            <person name="Yang Y."/>
        </authorList>
    </citation>
    <scope>NUCLEOTIDE SEQUENCE [LARGE SCALE GENOMIC DNA]</scope>
    <source>
        <strain evidence="3">BIT-B35</strain>
    </source>
</reference>
<proteinExistence type="predicted"/>
<organism evidence="2 3">
    <name type="scientific">Intestinirhabdus alba</name>
    <dbReference type="NCBI Taxonomy" id="2899544"/>
    <lineage>
        <taxon>Bacteria</taxon>
        <taxon>Pseudomonadati</taxon>
        <taxon>Pseudomonadota</taxon>
        <taxon>Gammaproteobacteria</taxon>
        <taxon>Enterobacterales</taxon>
        <taxon>Enterobacteriaceae</taxon>
        <taxon>Intestinirhabdus</taxon>
    </lineage>
</organism>
<comment type="caution">
    <text evidence="2">The sequence shown here is derived from an EMBL/GenBank/DDBJ whole genome shotgun (WGS) entry which is preliminary data.</text>
</comment>
<dbReference type="GO" id="GO:0005524">
    <property type="term" value="F:ATP binding"/>
    <property type="evidence" value="ECO:0007669"/>
    <property type="project" value="InterPro"/>
</dbReference>
<dbReference type="InterPro" id="IPR017587">
    <property type="entry name" value="YqeC"/>
</dbReference>
<dbReference type="RefSeq" id="WP_155109849.1">
    <property type="nucleotide sequence ID" value="NZ_WMJZ01000036.1"/>
</dbReference>
<sequence>MENIPHSAELFYDLNAFSRPLLIAAVGAGGKTSALFWLAGLFQQAGRRVLLTTTTHMFVPTAVPLLLCRDPLRLPEAVWQRPLLACFSAWLPSVGKVRGFSPALLDALVAQARVDVVLVEADGAHGFALKAPAEHEPCIPQTSRCVIAVTGGGMLGRAIGPSTVHRWPLFSRITDAAPNEALSWPMLYRLIRHPQGAFKGAPEGSRRIWLINQLSQNENLPDGGLLQRGDIDAIWAGAVQERPAITRRRAREGCPGWVKTG</sequence>
<dbReference type="NCBIfam" id="TIGR03172">
    <property type="entry name" value="selenium cofactor biosynthesis protein YqeC"/>
    <property type="match status" value="1"/>
</dbReference>
<keyword evidence="3" id="KW-1185">Reference proteome</keyword>
<dbReference type="EMBL" id="WMJZ01000036">
    <property type="protein sequence ID" value="MTH48367.1"/>
    <property type="molecule type" value="Genomic_DNA"/>
</dbReference>
<protein>
    <submittedName>
        <fullName evidence="2">Selenium-dependent hydroxylase accessory protein YqeC</fullName>
    </submittedName>
</protein>
<dbReference type="OrthoDB" id="368187at2"/>